<gene>
    <name evidence="7" type="ORF">GCM10010989_04180</name>
</gene>
<sequence>MPAIVDHDKRREQVASVAYDLVAEMGIEAVTFRQVAGAAGSSTAIVSNYFENKGHLLHEVYRIANRRVMDRLQVAFEQDEDLVDCLSVVLPVTEDNRRTWHVWLAFWGRAHCDEAYRAETARNAGESLALYRRMLARRYRLDEQVDNPQIESLARRLISTVGGVALQCVLAPDDWPLSRLREIIAAEIAILDAEFAQG</sequence>
<dbReference type="Proteomes" id="UP000598997">
    <property type="component" value="Unassembled WGS sequence"/>
</dbReference>
<evidence type="ECO:0000256" key="5">
    <source>
        <dbReference type="PROSITE-ProRule" id="PRU00335"/>
    </source>
</evidence>
<protein>
    <recommendedName>
        <fullName evidence="6">HTH tetR-type domain-containing protein</fullName>
    </recommendedName>
</protein>
<dbReference type="PROSITE" id="PS50977">
    <property type="entry name" value="HTH_TETR_2"/>
    <property type="match status" value="1"/>
</dbReference>
<dbReference type="OrthoDB" id="9809265at2"/>
<dbReference type="PANTHER" id="PTHR30055">
    <property type="entry name" value="HTH-TYPE TRANSCRIPTIONAL REGULATOR RUTR"/>
    <property type="match status" value="1"/>
</dbReference>
<reference evidence="7 8" key="1">
    <citation type="journal article" date="2014" name="Int. J. Syst. Evol. Microbiol.">
        <title>Complete genome sequence of Corynebacterium casei LMG S-19264T (=DSM 44701T), isolated from a smear-ripened cheese.</title>
        <authorList>
            <consortium name="US DOE Joint Genome Institute (JGI-PGF)"/>
            <person name="Walter F."/>
            <person name="Albersmeier A."/>
            <person name="Kalinowski J."/>
            <person name="Ruckert C."/>
        </authorList>
    </citation>
    <scope>NUCLEOTIDE SEQUENCE [LARGE SCALE GENOMIC DNA]</scope>
    <source>
        <strain evidence="7 8">CGMCC 1.15358</strain>
    </source>
</reference>
<dbReference type="Pfam" id="PF00440">
    <property type="entry name" value="TetR_N"/>
    <property type="match status" value="1"/>
</dbReference>
<accession>A0A917DFF4</accession>
<dbReference type="SUPFAM" id="SSF48498">
    <property type="entry name" value="Tetracyclin repressor-like, C-terminal domain"/>
    <property type="match status" value="1"/>
</dbReference>
<dbReference type="InterPro" id="IPR009057">
    <property type="entry name" value="Homeodomain-like_sf"/>
</dbReference>
<keyword evidence="8" id="KW-1185">Reference proteome</keyword>
<feature type="domain" description="HTH tetR-type" evidence="6">
    <location>
        <begin position="8"/>
        <end position="68"/>
    </location>
</feature>
<evidence type="ECO:0000313" key="8">
    <source>
        <dbReference type="Proteomes" id="UP000598997"/>
    </source>
</evidence>
<dbReference type="InterPro" id="IPR036271">
    <property type="entry name" value="Tet_transcr_reg_TetR-rel_C_sf"/>
</dbReference>
<dbReference type="GO" id="GO:0000976">
    <property type="term" value="F:transcription cis-regulatory region binding"/>
    <property type="evidence" value="ECO:0007669"/>
    <property type="project" value="TreeGrafter"/>
</dbReference>
<evidence type="ECO:0000313" key="7">
    <source>
        <dbReference type="EMBL" id="GGD33263.1"/>
    </source>
</evidence>
<dbReference type="Pfam" id="PF13977">
    <property type="entry name" value="TetR_C_6"/>
    <property type="match status" value="1"/>
</dbReference>
<evidence type="ECO:0000256" key="4">
    <source>
        <dbReference type="ARBA" id="ARBA00023163"/>
    </source>
</evidence>
<dbReference type="EMBL" id="BMIO01000001">
    <property type="protein sequence ID" value="GGD33263.1"/>
    <property type="molecule type" value="Genomic_DNA"/>
</dbReference>
<keyword evidence="4" id="KW-0804">Transcription</keyword>
<feature type="DNA-binding region" description="H-T-H motif" evidence="5">
    <location>
        <begin position="31"/>
        <end position="50"/>
    </location>
</feature>
<dbReference type="InterPro" id="IPR050109">
    <property type="entry name" value="HTH-type_TetR-like_transc_reg"/>
</dbReference>
<evidence type="ECO:0000256" key="3">
    <source>
        <dbReference type="ARBA" id="ARBA00023125"/>
    </source>
</evidence>
<dbReference type="AlphaFoldDB" id="A0A917DFF4"/>
<name>A0A917DFF4_9SPHN</name>
<dbReference type="InterPro" id="IPR039538">
    <property type="entry name" value="BetI_C"/>
</dbReference>
<dbReference type="InterPro" id="IPR001647">
    <property type="entry name" value="HTH_TetR"/>
</dbReference>
<keyword evidence="1" id="KW-0678">Repressor</keyword>
<keyword evidence="3 5" id="KW-0238">DNA-binding</keyword>
<proteinExistence type="predicted"/>
<evidence type="ECO:0000256" key="2">
    <source>
        <dbReference type="ARBA" id="ARBA00023015"/>
    </source>
</evidence>
<dbReference type="Gene3D" id="1.10.357.10">
    <property type="entry name" value="Tetracycline Repressor, domain 2"/>
    <property type="match status" value="1"/>
</dbReference>
<dbReference type="GO" id="GO:0003700">
    <property type="term" value="F:DNA-binding transcription factor activity"/>
    <property type="evidence" value="ECO:0007669"/>
    <property type="project" value="TreeGrafter"/>
</dbReference>
<dbReference type="PANTHER" id="PTHR30055:SF234">
    <property type="entry name" value="HTH-TYPE TRANSCRIPTIONAL REGULATOR BETI"/>
    <property type="match status" value="1"/>
</dbReference>
<evidence type="ECO:0000259" key="6">
    <source>
        <dbReference type="PROSITE" id="PS50977"/>
    </source>
</evidence>
<evidence type="ECO:0000256" key="1">
    <source>
        <dbReference type="ARBA" id="ARBA00022491"/>
    </source>
</evidence>
<dbReference type="SUPFAM" id="SSF46689">
    <property type="entry name" value="Homeodomain-like"/>
    <property type="match status" value="1"/>
</dbReference>
<organism evidence="7 8">
    <name type="scientific">Croceicoccus pelagius</name>
    <dbReference type="NCBI Taxonomy" id="1703341"/>
    <lineage>
        <taxon>Bacteria</taxon>
        <taxon>Pseudomonadati</taxon>
        <taxon>Pseudomonadota</taxon>
        <taxon>Alphaproteobacteria</taxon>
        <taxon>Sphingomonadales</taxon>
        <taxon>Erythrobacteraceae</taxon>
        <taxon>Croceicoccus</taxon>
    </lineage>
</organism>
<dbReference type="RefSeq" id="WP_066765383.1">
    <property type="nucleotide sequence ID" value="NZ_BMIO01000001.1"/>
</dbReference>
<comment type="caution">
    <text evidence="7">The sequence shown here is derived from an EMBL/GenBank/DDBJ whole genome shotgun (WGS) entry which is preliminary data.</text>
</comment>
<keyword evidence="2" id="KW-0805">Transcription regulation</keyword>